<dbReference type="Pfam" id="PF02518">
    <property type="entry name" value="HATPase_c"/>
    <property type="match status" value="1"/>
</dbReference>
<proteinExistence type="predicted"/>
<dbReference type="NCBIfam" id="TIGR00229">
    <property type="entry name" value="sensory_box"/>
    <property type="match status" value="2"/>
</dbReference>
<dbReference type="InterPro" id="IPR013656">
    <property type="entry name" value="PAS_4"/>
</dbReference>
<evidence type="ECO:0000256" key="4">
    <source>
        <dbReference type="ARBA" id="ARBA00022679"/>
    </source>
</evidence>
<dbReference type="GO" id="GO:0005524">
    <property type="term" value="F:ATP binding"/>
    <property type="evidence" value="ECO:0007669"/>
    <property type="project" value="UniProtKB-KW"/>
</dbReference>
<dbReference type="SUPFAM" id="SSF55874">
    <property type="entry name" value="ATPase domain of HSP90 chaperone/DNA topoisomerase II/histidine kinase"/>
    <property type="match status" value="1"/>
</dbReference>
<feature type="domain" description="Histidine kinase" evidence="9">
    <location>
        <begin position="281"/>
        <end position="476"/>
    </location>
</feature>
<dbReference type="InterPro" id="IPR000700">
    <property type="entry name" value="PAS-assoc_C"/>
</dbReference>
<feature type="domain" description="PAC" evidence="11">
    <location>
        <begin position="88"/>
        <end position="142"/>
    </location>
</feature>
<dbReference type="Gene3D" id="3.30.565.10">
    <property type="entry name" value="Histidine kinase-like ATPase, C-terminal domain"/>
    <property type="match status" value="1"/>
</dbReference>
<dbReference type="Pfam" id="PF13426">
    <property type="entry name" value="PAS_9"/>
    <property type="match status" value="1"/>
</dbReference>
<evidence type="ECO:0000256" key="2">
    <source>
        <dbReference type="ARBA" id="ARBA00012438"/>
    </source>
</evidence>
<keyword evidence="7" id="KW-0067">ATP-binding</keyword>
<keyword evidence="4" id="KW-0808">Transferase</keyword>
<keyword evidence="13" id="KW-1185">Reference proteome</keyword>
<dbReference type="EC" id="2.7.13.3" evidence="2"/>
<dbReference type="InterPro" id="IPR003594">
    <property type="entry name" value="HATPase_dom"/>
</dbReference>
<dbReference type="InterPro" id="IPR036890">
    <property type="entry name" value="HATPase_C_sf"/>
</dbReference>
<dbReference type="PROSITE" id="PS50112">
    <property type="entry name" value="PAS"/>
    <property type="match status" value="1"/>
</dbReference>
<evidence type="ECO:0000256" key="6">
    <source>
        <dbReference type="ARBA" id="ARBA00022777"/>
    </source>
</evidence>
<name>N9VCQ2_9GAMM</name>
<evidence type="ECO:0000259" key="9">
    <source>
        <dbReference type="PROSITE" id="PS50109"/>
    </source>
</evidence>
<feature type="domain" description="PAC" evidence="11">
    <location>
        <begin position="220"/>
        <end position="270"/>
    </location>
</feature>
<dbReference type="Proteomes" id="UP000023775">
    <property type="component" value="Unassembled WGS sequence"/>
</dbReference>
<dbReference type="PANTHER" id="PTHR41523:SF8">
    <property type="entry name" value="ETHYLENE RESPONSE SENSOR PROTEIN"/>
    <property type="match status" value="1"/>
</dbReference>
<keyword evidence="8" id="KW-0843">Virulence</keyword>
<dbReference type="InterPro" id="IPR000014">
    <property type="entry name" value="PAS"/>
</dbReference>
<reference evidence="12 13" key="1">
    <citation type="journal article" date="2013" name="Genome Announc.">
        <title>Draft Genome Sequence of the Aeromonas diversa Type Strain.</title>
        <authorList>
            <person name="Farfan M."/>
            <person name="Spataro N."/>
            <person name="Sanglas A."/>
            <person name="Albarral V."/>
            <person name="Loren J.G."/>
            <person name="Bosch E."/>
            <person name="Fuste M.C."/>
        </authorList>
    </citation>
    <scope>NUCLEOTIDE SEQUENCE [LARGE SCALE GENOMIC DNA]</scope>
    <source>
        <strain evidence="12 13">2478-85</strain>
    </source>
</reference>
<dbReference type="GO" id="GO:0004673">
    <property type="term" value="F:protein histidine kinase activity"/>
    <property type="evidence" value="ECO:0007669"/>
    <property type="project" value="UniProtKB-EC"/>
</dbReference>
<dbReference type="SMART" id="SM00387">
    <property type="entry name" value="HATPase_c"/>
    <property type="match status" value="1"/>
</dbReference>
<dbReference type="InterPro" id="IPR035965">
    <property type="entry name" value="PAS-like_dom_sf"/>
</dbReference>
<comment type="caution">
    <text evidence="12">The sequence shown here is derived from an EMBL/GenBank/DDBJ whole genome shotgun (WGS) entry which is preliminary data.</text>
</comment>
<evidence type="ECO:0000256" key="8">
    <source>
        <dbReference type="ARBA" id="ARBA00023026"/>
    </source>
</evidence>
<evidence type="ECO:0000256" key="1">
    <source>
        <dbReference type="ARBA" id="ARBA00000085"/>
    </source>
</evidence>
<protein>
    <recommendedName>
        <fullName evidence="2">histidine kinase</fullName>
        <ecNumber evidence="2">2.7.13.3</ecNumber>
    </recommendedName>
</protein>
<dbReference type="PATRIC" id="fig|1268237.3.peg.902"/>
<evidence type="ECO:0000259" key="11">
    <source>
        <dbReference type="PROSITE" id="PS50113"/>
    </source>
</evidence>
<dbReference type="SMART" id="SM00086">
    <property type="entry name" value="PAC"/>
    <property type="match status" value="2"/>
</dbReference>
<dbReference type="PANTHER" id="PTHR41523">
    <property type="entry name" value="TWO-COMPONENT SYSTEM SENSOR PROTEIN"/>
    <property type="match status" value="1"/>
</dbReference>
<keyword evidence="3" id="KW-0597">Phosphoprotein</keyword>
<evidence type="ECO:0000259" key="10">
    <source>
        <dbReference type="PROSITE" id="PS50112"/>
    </source>
</evidence>
<dbReference type="SUPFAM" id="SSF55785">
    <property type="entry name" value="PYP-like sensor domain (PAS domain)"/>
    <property type="match status" value="2"/>
</dbReference>
<accession>N9VCQ2</accession>
<dbReference type="PROSITE" id="PS50109">
    <property type="entry name" value="HIS_KIN"/>
    <property type="match status" value="1"/>
</dbReference>
<dbReference type="EMBL" id="APVG01000008">
    <property type="protein sequence ID" value="ENY73022.1"/>
    <property type="molecule type" value="Genomic_DNA"/>
</dbReference>
<dbReference type="CDD" id="cd00130">
    <property type="entry name" value="PAS"/>
    <property type="match status" value="2"/>
</dbReference>
<comment type="catalytic activity">
    <reaction evidence="1">
        <text>ATP + protein L-histidine = ADP + protein N-phospho-L-histidine.</text>
        <dbReference type="EC" id="2.7.13.3"/>
    </reaction>
</comment>
<dbReference type="Pfam" id="PF08448">
    <property type="entry name" value="PAS_4"/>
    <property type="match status" value="1"/>
</dbReference>
<dbReference type="Pfam" id="PF07568">
    <property type="entry name" value="HisKA_2"/>
    <property type="match status" value="1"/>
</dbReference>
<evidence type="ECO:0000256" key="3">
    <source>
        <dbReference type="ARBA" id="ARBA00022553"/>
    </source>
</evidence>
<sequence length="476" mass="53021">MFSAPQSLAGSGFSDHRLLLQLFADAPLGLGIFDRHLNYCEVNQRLADINGCPIEQHRGRHISEVIPTLAPTVEPLLRRVLDLGEPFIEMPVQGFTAAHGGTHRHWLATYSPLVDERGTPIGVLAIVQDITAQQQDRDALGRSEERFRQVVEAAPDGLAMVDDRGQLVLVNAGLEQMFGYRREELIGQTIEFLMSPRYRGEHVRRRDHYLKTPEARDMAGRKELYAMRRDGSEFPVEIGLNPLRAEHRLHVLATIQDVTNRKADQAMLEKALVEKTALLNEVHHRVKNNLQVVSSLLSLQTRQASPEASQLLSESQGRVKAIALIHQLLYERNDYAKVELGLYLQRLARLQSETYLAQSGRIRMQLNQPDTPITLDLQHAVPCGLLVNELVSNAFKHAFPDGRPGVITITLGQDAQGTRITVQDDGVGIPPDIRLGETQTLGFQLLPLLIEQAGGALLQPPTTTGCRFDIILPVQV</sequence>
<evidence type="ECO:0000313" key="12">
    <source>
        <dbReference type="EMBL" id="ENY73022.1"/>
    </source>
</evidence>
<evidence type="ECO:0000313" key="13">
    <source>
        <dbReference type="Proteomes" id="UP000023775"/>
    </source>
</evidence>
<organism evidence="12 13">
    <name type="scientific">Aeromonas diversa CDC 2478-85</name>
    <dbReference type="NCBI Taxonomy" id="1268237"/>
    <lineage>
        <taxon>Bacteria</taxon>
        <taxon>Pseudomonadati</taxon>
        <taxon>Pseudomonadota</taxon>
        <taxon>Gammaproteobacteria</taxon>
        <taxon>Aeromonadales</taxon>
        <taxon>Aeromonadaceae</taxon>
        <taxon>Aeromonas</taxon>
    </lineage>
</organism>
<feature type="domain" description="PAS" evidence="10">
    <location>
        <begin position="143"/>
        <end position="213"/>
    </location>
</feature>
<gene>
    <name evidence="12" type="ORF">G114_04596</name>
</gene>
<keyword evidence="5" id="KW-0547">Nucleotide-binding</keyword>
<dbReference type="InterPro" id="IPR001610">
    <property type="entry name" value="PAC"/>
</dbReference>
<dbReference type="InterPro" id="IPR005467">
    <property type="entry name" value="His_kinase_dom"/>
</dbReference>
<evidence type="ECO:0000256" key="7">
    <source>
        <dbReference type="ARBA" id="ARBA00022840"/>
    </source>
</evidence>
<dbReference type="Gene3D" id="3.30.450.20">
    <property type="entry name" value="PAS domain"/>
    <property type="match status" value="2"/>
</dbReference>
<dbReference type="SMART" id="SM00091">
    <property type="entry name" value="PAS"/>
    <property type="match status" value="2"/>
</dbReference>
<keyword evidence="6 12" id="KW-0418">Kinase</keyword>
<dbReference type="eggNOG" id="COG3920">
    <property type="taxonomic scope" value="Bacteria"/>
</dbReference>
<dbReference type="PROSITE" id="PS50113">
    <property type="entry name" value="PAC"/>
    <property type="match status" value="2"/>
</dbReference>
<dbReference type="AlphaFoldDB" id="N9VCQ2"/>
<dbReference type="InterPro" id="IPR011495">
    <property type="entry name" value="Sig_transdc_His_kin_sub2_dim/P"/>
</dbReference>
<evidence type="ECO:0000256" key="5">
    <source>
        <dbReference type="ARBA" id="ARBA00022741"/>
    </source>
</evidence>